<dbReference type="Proteomes" id="UP000487268">
    <property type="component" value="Unassembled WGS sequence"/>
</dbReference>
<dbReference type="Pfam" id="PF20226">
    <property type="entry name" value="DUF6585"/>
    <property type="match status" value="1"/>
</dbReference>
<gene>
    <name evidence="1" type="ORF">ACRB68_62080</name>
</gene>
<proteinExistence type="predicted"/>
<accession>A0A7K0C4Q5</accession>
<reference evidence="1 2" key="1">
    <citation type="submission" date="2019-10" db="EMBL/GenBank/DDBJ databases">
        <title>Actinomadura rubteroloni sp. nov. and Actinomadura macrotermitis sp. nov., isolated from the gut of fungus growing-termite Macrotermes natalensis.</title>
        <authorList>
            <person name="Benndorf R."/>
            <person name="Martin K."/>
            <person name="Kuefner M."/>
            <person name="De Beer W."/>
            <person name="Kaster A.-K."/>
            <person name="Vollmers J."/>
            <person name="Poulsen M."/>
            <person name="Beemelmanns C."/>
        </authorList>
    </citation>
    <scope>NUCLEOTIDE SEQUENCE [LARGE SCALE GENOMIC DNA]</scope>
    <source>
        <strain evidence="1 2">RB68</strain>
    </source>
</reference>
<comment type="caution">
    <text evidence="1">The sequence shown here is derived from an EMBL/GenBank/DDBJ whole genome shotgun (WGS) entry which is preliminary data.</text>
</comment>
<evidence type="ECO:0000313" key="1">
    <source>
        <dbReference type="EMBL" id="MQY08102.1"/>
    </source>
</evidence>
<dbReference type="EMBL" id="WEGH01000004">
    <property type="protein sequence ID" value="MQY08102.1"/>
    <property type="molecule type" value="Genomic_DNA"/>
</dbReference>
<protein>
    <submittedName>
        <fullName evidence="1">Uncharacterized protein</fullName>
    </submittedName>
</protein>
<keyword evidence="2" id="KW-1185">Reference proteome</keyword>
<organism evidence="1 2">
    <name type="scientific">Actinomadura macrotermitis</name>
    <dbReference type="NCBI Taxonomy" id="2585200"/>
    <lineage>
        <taxon>Bacteria</taxon>
        <taxon>Bacillati</taxon>
        <taxon>Actinomycetota</taxon>
        <taxon>Actinomycetes</taxon>
        <taxon>Streptosporangiales</taxon>
        <taxon>Thermomonosporaceae</taxon>
        <taxon>Actinomadura</taxon>
    </lineage>
</organism>
<dbReference type="RefSeq" id="WP_153538741.1">
    <property type="nucleotide sequence ID" value="NZ_WEGH01000004.1"/>
</dbReference>
<dbReference type="AlphaFoldDB" id="A0A7K0C4Q5"/>
<dbReference type="OrthoDB" id="4832786at2"/>
<name>A0A7K0C4Q5_9ACTN</name>
<evidence type="ECO:0000313" key="2">
    <source>
        <dbReference type="Proteomes" id="UP000487268"/>
    </source>
</evidence>
<sequence length="220" mass="23877">MAEQSLTAPGAPVTSLAAGARLGGLHAVYQPKQRPLRSRWNDWRLYLFDEGLIVTGSGGFQMAFAWHSATVFQHLRAAACTLVGPARQAVTIGRGTTGPLRLKVGGERIRSVVRGAPFLYEGDWGPAIQAGVVRRQLPAALDRLHRGEPLDFGRLAITGDGVTVRNRSLPWAEVADIHVGNGSLWISDRRRRPLPGLPAGEIANLTLALTLCERLRVRQV</sequence>
<dbReference type="InterPro" id="IPR046492">
    <property type="entry name" value="DUF6585"/>
</dbReference>